<dbReference type="PANTHER" id="PTHR22906:SF21">
    <property type="entry name" value="SEMA DOMAIN-CONTAINING PROTEIN"/>
    <property type="match status" value="1"/>
</dbReference>
<keyword evidence="4 10" id="KW-0732">Signal</keyword>
<feature type="compositionally biased region" description="Low complexity" evidence="9">
    <location>
        <begin position="1466"/>
        <end position="1482"/>
    </location>
</feature>
<feature type="domain" description="Chitin-binding type-2" evidence="11">
    <location>
        <begin position="1635"/>
        <end position="1686"/>
    </location>
</feature>
<feature type="domain" description="Chitin-binding type-2" evidence="11">
    <location>
        <begin position="1215"/>
        <end position="1271"/>
    </location>
</feature>
<evidence type="ECO:0000256" key="7">
    <source>
        <dbReference type="ARBA" id="ARBA00023180"/>
    </source>
</evidence>
<name>A0AAE1B9M5_9GAST</name>
<feature type="chain" id="PRO_5041984868" description="Chitin-binding type-2 domain-containing protein" evidence="10">
    <location>
        <begin position="23"/>
        <end position="1689"/>
    </location>
</feature>
<proteinExistence type="predicted"/>
<feature type="compositionally biased region" description="Low complexity" evidence="9">
    <location>
        <begin position="1496"/>
        <end position="1513"/>
    </location>
</feature>
<evidence type="ECO:0000256" key="5">
    <source>
        <dbReference type="ARBA" id="ARBA00022737"/>
    </source>
</evidence>
<evidence type="ECO:0000256" key="3">
    <source>
        <dbReference type="ARBA" id="ARBA00022536"/>
    </source>
</evidence>
<dbReference type="FunFam" id="2.20.100.10:FF:000001">
    <property type="entry name" value="semaphorin-5A isoform X1"/>
    <property type="match status" value="8"/>
</dbReference>
<dbReference type="PROSITE" id="PS50092">
    <property type="entry name" value="TSP1"/>
    <property type="match status" value="15"/>
</dbReference>
<reference evidence="12" key="1">
    <citation type="journal article" date="2023" name="G3 (Bethesda)">
        <title>A reference genome for the long-term kleptoplast-retaining sea slug Elysia crispata morphotype clarki.</title>
        <authorList>
            <person name="Eastman K.E."/>
            <person name="Pendleton A.L."/>
            <person name="Shaikh M.A."/>
            <person name="Suttiyut T."/>
            <person name="Ogas R."/>
            <person name="Tomko P."/>
            <person name="Gavelis G."/>
            <person name="Widhalm J.R."/>
            <person name="Wisecaver J.H."/>
        </authorList>
    </citation>
    <scope>NUCLEOTIDE SEQUENCE</scope>
    <source>
        <strain evidence="12">ECLA1</strain>
    </source>
</reference>
<comment type="caution">
    <text evidence="12">The sequence shown here is derived from an EMBL/GenBank/DDBJ whole genome shotgun (WGS) entry which is preliminary data.</text>
</comment>
<dbReference type="SUPFAM" id="SSF82895">
    <property type="entry name" value="TSP-1 type 1 repeat"/>
    <property type="match status" value="14"/>
</dbReference>
<dbReference type="GO" id="GO:0008061">
    <property type="term" value="F:chitin binding"/>
    <property type="evidence" value="ECO:0007669"/>
    <property type="project" value="InterPro"/>
</dbReference>
<dbReference type="InterPro" id="IPR052065">
    <property type="entry name" value="Compl_asym_regulator"/>
</dbReference>
<sequence length="1689" mass="183573">MAVKMSLSLALLALAAVQVTWGQMNANEATERNIMSERLNSINRTIEYVSGILRHTNSNMERLKQGADYPNYDLIREKLATLRRDLEQVSEKVDAAINSEGKKMTRHIKAIKTSTKKFHKTLKGLTSDLKNSAKSAQGQMRTQINRDALYLERGSKALTERVKRLSPPAKRTEPPRVEEASTAFSNESIDTSLNQTDVRFRSLVSGGDEDPRLARQEVARTSLMQDAGRTLMDFDRMESYLDRCPSCMERLETYQCPLHGPALDMQKWARQLQNLISFGCAIPDGCDGNRKCCISTDPEVQKALDSVTKTLKDLYLTFQKGCTKCNKKLQDEAQRDEWTSWGAWSSCDVTCGRDGRRTRERRCMRLPAREVGDRCEGPDRQVGRCPPMAPCEKIEWTSWGSWSSCDVTCGRNGRRKRERECISSPSRQRSNRCSGSDVQMGRCPAMAECERIEWTSWGSWSSCDVTCGQNGRRKRERQCISFPSRERSSRCSGAASQVGRCPLSPCPVRQPEWSSWGQWSACSVTCDRGVMYRTRSCQRSRDDPTRTRGCPGEERQRRECDTRVPCCVNGSWSNWGSWETCSTTCGRGQTVRRRYCNNPAPNHCGRTCPGTAVNTKTCNDDKKCCVDGNWSPWGSWSACSKTCGLGKSERRRICNNPAPNECGKKCPGSAVAARVCGQDRECCKDGNWGSWLSWSACSATCGNGVQSRSRRCDNPEPNFCGRRCEGRNFDRKNCNLRECCVDGNWSNWGRWTQCSATCGTGRRQRVRQCSNPSPSACGRSCPGPATETDSCLADKPCEVCVDGNWSQWQAWSACSVTCGNGRRTRIRKCDNPPRTSCGKPCPGDSEQAEFCYNEGTDGSWGQWEAWSSCSMTCGPGERTRRRVCDSPAPDGCGFPCMGPDRDKELCNERECCVDGNWGFWQSWSACSVTCGRGERQRERFCDNPSPNYCGRSCPGRSNDIEPCDSGRDCCVDGNWGMWTSWSQCPVTCGESTRRRTRECDNPAPNNCGRSCPGDGAQVKPDICGPPAIDGKWSQWEPWSACSATCGVGSRMRSRSCGNPAPNACGKMCNGVSDDRQTCVGSSDDCECELKEWASWEAWGSCSETCGYGVRRRERECVVVKEGRDCGFGMGSCGQGDDAEVGQCLESLNCEGGALWAQWESWGQCSCRTATRSRRRECRRSLSGSEVVEVSPNECSGDDMQEQACRPLRRCPDCLTSCEGKVDGQYPTCMSCRMSVKCSRGIPESFMECAPGTEWDDFLKECVTSPSPSCMVSDCCNACAGKPDGSYHSCAGCNSYVECLSGQMRRATCPGQGEEWNQISQRCEPGPSPTCQRKFAQYGNLFTHDHIATLYANKAGTVDQSNSRDVPQGGSRIAILEGTKERTNGADGTMGNGQKIPVSSGSIAGGGSGSAGRRRGTPPGGTPLGMVVLDRDRDGTIFNAGDVSPGGEGQVLRLDWGKWRQSGGSNGSSSRGSSRSTTYVSGSGLRGAGASGGPGSGESSSRGSSYSTTYVSGSGVRGADASGGPGSGGSSSRGSSYSTTYVSGSGVRGAGVSRGTGSGGSSSRGSSYSTTYVSGSGIQGTGASSTSRIDGSMIGVNNGRAGSSMASNTGAVTGNSDILSGGVVPVQVLKVPGCVLDCQGAIPGKYPSCVGCEYYVMCTRNGRLRQRKCLSNRKWDDNRKKCAKMSSTCP</sequence>
<dbReference type="Pfam" id="PF00090">
    <property type="entry name" value="TSP_1"/>
    <property type="match status" value="14"/>
</dbReference>
<comment type="subcellular location">
    <subcellularLocation>
        <location evidence="1">Secreted</location>
    </subcellularLocation>
</comment>
<dbReference type="GO" id="GO:0005576">
    <property type="term" value="C:extracellular region"/>
    <property type="evidence" value="ECO:0007669"/>
    <property type="project" value="UniProtKB-SubCell"/>
</dbReference>
<feature type="compositionally biased region" description="Gly residues" evidence="9">
    <location>
        <begin position="1483"/>
        <end position="1495"/>
    </location>
</feature>
<feature type="compositionally biased region" description="Low complexity" evidence="9">
    <location>
        <begin position="1562"/>
        <end position="1575"/>
    </location>
</feature>
<keyword evidence="7" id="KW-0325">Glycoprotein</keyword>
<keyword evidence="8" id="KW-0175">Coiled coil</keyword>
<evidence type="ECO:0000256" key="8">
    <source>
        <dbReference type="SAM" id="Coils"/>
    </source>
</evidence>
<protein>
    <recommendedName>
        <fullName evidence="11">Chitin-binding type-2 domain-containing protein</fullName>
    </recommendedName>
</protein>
<dbReference type="InterPro" id="IPR002557">
    <property type="entry name" value="Chitin-bd_dom"/>
</dbReference>
<feature type="domain" description="Chitin-binding type-2" evidence="11">
    <location>
        <begin position="1276"/>
        <end position="1332"/>
    </location>
</feature>
<keyword evidence="3" id="KW-0245">EGF-like domain</keyword>
<feature type="compositionally biased region" description="Gly residues" evidence="9">
    <location>
        <begin position="1520"/>
        <end position="1530"/>
    </location>
</feature>
<evidence type="ECO:0000256" key="4">
    <source>
        <dbReference type="ARBA" id="ARBA00022729"/>
    </source>
</evidence>
<dbReference type="SMART" id="SM00209">
    <property type="entry name" value="TSP1"/>
    <property type="match status" value="15"/>
</dbReference>
<feature type="compositionally biased region" description="Basic and acidic residues" evidence="9">
    <location>
        <begin position="170"/>
        <end position="179"/>
    </location>
</feature>
<organism evidence="12 13">
    <name type="scientific">Elysia crispata</name>
    <name type="common">lettuce slug</name>
    <dbReference type="NCBI Taxonomy" id="231223"/>
    <lineage>
        <taxon>Eukaryota</taxon>
        <taxon>Metazoa</taxon>
        <taxon>Spiralia</taxon>
        <taxon>Lophotrochozoa</taxon>
        <taxon>Mollusca</taxon>
        <taxon>Gastropoda</taxon>
        <taxon>Heterobranchia</taxon>
        <taxon>Euthyneura</taxon>
        <taxon>Panpulmonata</taxon>
        <taxon>Sacoglossa</taxon>
        <taxon>Placobranchoidea</taxon>
        <taxon>Plakobranchidae</taxon>
        <taxon>Elysia</taxon>
    </lineage>
</organism>
<accession>A0AAE1B9M5</accession>
<evidence type="ECO:0000256" key="9">
    <source>
        <dbReference type="SAM" id="MobiDB-lite"/>
    </source>
</evidence>
<keyword evidence="6" id="KW-1015">Disulfide bond</keyword>
<evidence type="ECO:0000256" key="2">
    <source>
        <dbReference type="ARBA" id="ARBA00022525"/>
    </source>
</evidence>
<dbReference type="Proteomes" id="UP001283361">
    <property type="component" value="Unassembled WGS sequence"/>
</dbReference>
<dbReference type="PANTHER" id="PTHR22906">
    <property type="entry name" value="PROPERDIN"/>
    <property type="match status" value="1"/>
</dbReference>
<dbReference type="Pfam" id="PF01607">
    <property type="entry name" value="CBM_14"/>
    <property type="match status" value="1"/>
</dbReference>
<feature type="region of interest" description="Disordered" evidence="9">
    <location>
        <begin position="162"/>
        <end position="188"/>
    </location>
</feature>
<feature type="coiled-coil region" evidence="8">
    <location>
        <begin position="72"/>
        <end position="99"/>
    </location>
</feature>
<gene>
    <name evidence="12" type="ORF">RRG08_028187</name>
</gene>
<dbReference type="PRINTS" id="PR01705">
    <property type="entry name" value="TSP1REPEAT"/>
</dbReference>
<evidence type="ECO:0000313" key="12">
    <source>
        <dbReference type="EMBL" id="KAK3801177.1"/>
    </source>
</evidence>
<dbReference type="Gene3D" id="2.20.100.10">
    <property type="entry name" value="Thrombospondin type-1 (TSP1) repeat"/>
    <property type="match status" value="14"/>
</dbReference>
<keyword evidence="2" id="KW-0964">Secreted</keyword>
<feature type="compositionally biased region" description="Low complexity" evidence="9">
    <location>
        <begin position="1531"/>
        <end position="1544"/>
    </location>
</feature>
<evidence type="ECO:0000256" key="6">
    <source>
        <dbReference type="ARBA" id="ARBA00023157"/>
    </source>
</evidence>
<dbReference type="InterPro" id="IPR000884">
    <property type="entry name" value="TSP1_rpt"/>
</dbReference>
<feature type="compositionally biased region" description="Gly residues" evidence="9">
    <location>
        <begin position="1545"/>
        <end position="1561"/>
    </location>
</feature>
<evidence type="ECO:0000256" key="1">
    <source>
        <dbReference type="ARBA" id="ARBA00004613"/>
    </source>
</evidence>
<feature type="region of interest" description="Disordered" evidence="9">
    <location>
        <begin position="1455"/>
        <end position="1588"/>
    </location>
</feature>
<evidence type="ECO:0000313" key="13">
    <source>
        <dbReference type="Proteomes" id="UP001283361"/>
    </source>
</evidence>
<evidence type="ECO:0000259" key="11">
    <source>
        <dbReference type="SMART" id="SM00494"/>
    </source>
</evidence>
<dbReference type="InterPro" id="IPR036383">
    <property type="entry name" value="TSP1_rpt_sf"/>
</dbReference>
<dbReference type="SMART" id="SM00494">
    <property type="entry name" value="ChtBD2"/>
    <property type="match status" value="3"/>
</dbReference>
<evidence type="ECO:0000256" key="10">
    <source>
        <dbReference type="SAM" id="SignalP"/>
    </source>
</evidence>
<feature type="region of interest" description="Disordered" evidence="9">
    <location>
        <begin position="1375"/>
        <end position="1425"/>
    </location>
</feature>
<feature type="signal peptide" evidence="10">
    <location>
        <begin position="1"/>
        <end position="22"/>
    </location>
</feature>
<keyword evidence="13" id="KW-1185">Reference proteome</keyword>
<keyword evidence="5" id="KW-0677">Repeat</keyword>
<dbReference type="EMBL" id="JAWDGP010000361">
    <property type="protein sequence ID" value="KAK3801177.1"/>
    <property type="molecule type" value="Genomic_DNA"/>
</dbReference>
<dbReference type="FunFam" id="2.20.100.10:FF:000067">
    <property type="entry name" value="Hemicentin 1"/>
    <property type="match status" value="1"/>
</dbReference>